<comment type="caution">
    <text evidence="1">The sequence shown here is derived from an EMBL/GenBank/DDBJ whole genome shotgun (WGS) entry which is preliminary data.</text>
</comment>
<reference evidence="1" key="1">
    <citation type="submission" date="2021-02" db="EMBL/GenBank/DDBJ databases">
        <authorList>
            <person name="Nowell W R."/>
        </authorList>
    </citation>
    <scope>NUCLEOTIDE SEQUENCE</scope>
</reference>
<evidence type="ECO:0000313" key="2">
    <source>
        <dbReference type="Proteomes" id="UP000663844"/>
    </source>
</evidence>
<sequence length="66" mass="7223">QLDFISGLLGQAKQSDSSDSPLANIPDFVKMFNSFSPEALELLCIEPLINLIPNDPVLNYIFGVGR</sequence>
<dbReference type="EMBL" id="CAJOAZ010021426">
    <property type="protein sequence ID" value="CAF4355816.1"/>
    <property type="molecule type" value="Genomic_DNA"/>
</dbReference>
<accession>A0A820LHA4</accession>
<feature type="non-terminal residue" evidence="1">
    <location>
        <position position="1"/>
    </location>
</feature>
<gene>
    <name evidence="1" type="ORF">OXD698_LOCUS49029</name>
</gene>
<dbReference type="Proteomes" id="UP000663844">
    <property type="component" value="Unassembled WGS sequence"/>
</dbReference>
<evidence type="ECO:0000313" key="1">
    <source>
        <dbReference type="EMBL" id="CAF4355816.1"/>
    </source>
</evidence>
<dbReference type="AlphaFoldDB" id="A0A820LHA4"/>
<name>A0A820LHA4_9BILA</name>
<protein>
    <submittedName>
        <fullName evidence="1">Uncharacterized protein</fullName>
    </submittedName>
</protein>
<feature type="non-terminal residue" evidence="1">
    <location>
        <position position="66"/>
    </location>
</feature>
<organism evidence="1 2">
    <name type="scientific">Adineta steineri</name>
    <dbReference type="NCBI Taxonomy" id="433720"/>
    <lineage>
        <taxon>Eukaryota</taxon>
        <taxon>Metazoa</taxon>
        <taxon>Spiralia</taxon>
        <taxon>Gnathifera</taxon>
        <taxon>Rotifera</taxon>
        <taxon>Eurotatoria</taxon>
        <taxon>Bdelloidea</taxon>
        <taxon>Adinetida</taxon>
        <taxon>Adinetidae</taxon>
        <taxon>Adineta</taxon>
    </lineage>
</organism>
<proteinExistence type="predicted"/>